<evidence type="ECO:0000256" key="4">
    <source>
        <dbReference type="ARBA" id="ARBA00022927"/>
    </source>
</evidence>
<accession>A0A9W8A461</accession>
<evidence type="ECO:0000313" key="12">
    <source>
        <dbReference type="Proteomes" id="UP001150538"/>
    </source>
</evidence>
<dbReference type="GO" id="GO:0000124">
    <property type="term" value="C:SAGA complex"/>
    <property type="evidence" value="ECO:0007669"/>
    <property type="project" value="UniProtKB-UniRule"/>
</dbReference>
<evidence type="ECO:0000256" key="10">
    <source>
        <dbReference type="HAMAP-Rule" id="MF_03046"/>
    </source>
</evidence>
<keyword evidence="8 10" id="KW-0804">Transcription</keyword>
<evidence type="ECO:0000256" key="3">
    <source>
        <dbReference type="ARBA" id="ARBA00022853"/>
    </source>
</evidence>
<dbReference type="GO" id="GO:0006406">
    <property type="term" value="P:mRNA export from nucleus"/>
    <property type="evidence" value="ECO:0007669"/>
    <property type="project" value="UniProtKB-UniRule"/>
</dbReference>
<keyword evidence="12" id="KW-1185">Reference proteome</keyword>
<comment type="caution">
    <text evidence="11">The sequence shown here is derived from an EMBL/GenBank/DDBJ whole genome shotgun (WGS) entry which is preliminary data.</text>
</comment>
<keyword evidence="5 10" id="KW-0811">Translocation</keyword>
<sequence length="98" mass="11202">MSDVGIREELLRRFVESGERERVQELLKSKLNANGWQDEVRQMCKDIIKEKEPNPVTVDELAGELTPRARASVPENVKAEMLEQIQAFLAKALPQLDQ</sequence>
<protein>
    <recommendedName>
        <fullName evidence="10">Transcription and mRNA export factor SUS1</fullName>
    </recommendedName>
</protein>
<organism evidence="11 12">
    <name type="scientific">Mycoemilia scoparia</name>
    <dbReference type="NCBI Taxonomy" id="417184"/>
    <lineage>
        <taxon>Eukaryota</taxon>
        <taxon>Fungi</taxon>
        <taxon>Fungi incertae sedis</taxon>
        <taxon>Zoopagomycota</taxon>
        <taxon>Kickxellomycotina</taxon>
        <taxon>Kickxellomycetes</taxon>
        <taxon>Kickxellales</taxon>
        <taxon>Kickxellaceae</taxon>
        <taxon>Mycoemilia</taxon>
    </lineage>
</organism>
<dbReference type="OrthoDB" id="6221744at2759"/>
<dbReference type="InterPro" id="IPR018783">
    <property type="entry name" value="TF_ENY2"/>
</dbReference>
<keyword evidence="6 10" id="KW-0805">Transcription regulation</keyword>
<dbReference type="GO" id="GO:0071819">
    <property type="term" value="C:DUBm complex"/>
    <property type="evidence" value="ECO:0007669"/>
    <property type="project" value="UniProtKB-UniRule"/>
</dbReference>
<evidence type="ECO:0000256" key="2">
    <source>
        <dbReference type="ARBA" id="ARBA00022816"/>
    </source>
</evidence>
<keyword evidence="9 10" id="KW-0539">Nucleus</keyword>
<evidence type="ECO:0000256" key="5">
    <source>
        <dbReference type="ARBA" id="ARBA00023010"/>
    </source>
</evidence>
<dbReference type="GO" id="GO:0005654">
    <property type="term" value="C:nucleoplasm"/>
    <property type="evidence" value="ECO:0007669"/>
    <property type="project" value="UniProtKB-SubCell"/>
</dbReference>
<dbReference type="Pfam" id="PF10163">
    <property type="entry name" value="EnY2"/>
    <property type="match status" value="1"/>
</dbReference>
<name>A0A9W8A461_9FUNG</name>
<evidence type="ECO:0000256" key="1">
    <source>
        <dbReference type="ARBA" id="ARBA00022448"/>
    </source>
</evidence>
<keyword evidence="7 10" id="KW-0010">Activator</keyword>
<dbReference type="GO" id="GO:0000932">
    <property type="term" value="C:P-body"/>
    <property type="evidence" value="ECO:0007669"/>
    <property type="project" value="UniProtKB-SubCell"/>
</dbReference>
<comment type="subunit">
    <text evidence="10">Component of the nuclear pore complex (NPC)-associated TREX-2 complex (transcription and export complex 2), composed of at least SUS1, SAC3, THP1, SEM1, and CDC31. TREX-2 contains 2 SUS1 chains. The TREX-2 complex interacts with the nucleoporin NUP1. Component of the 1.8 MDa SAGA transcription coactivator-HAT complex. SAGA is built of 5 distinct domains with specialized functions. Within the SAGA complex, SUS1, SGF11, SGF73 and UBP8 form an additional subcomplex of SAGA called the DUB module (deubiquitination module). Interacts directly with THP1, SAC3, SGF11, and with the RNA polymerase II.</text>
</comment>
<comment type="similarity">
    <text evidence="10">Belongs to the ENY2 family.</text>
</comment>
<dbReference type="GO" id="GO:0005643">
    <property type="term" value="C:nuclear pore"/>
    <property type="evidence" value="ECO:0007669"/>
    <property type="project" value="UniProtKB-UniRule"/>
</dbReference>
<dbReference type="EMBL" id="JANBPU010000038">
    <property type="protein sequence ID" value="KAJ1918791.1"/>
    <property type="molecule type" value="Genomic_DNA"/>
</dbReference>
<evidence type="ECO:0000313" key="11">
    <source>
        <dbReference type="EMBL" id="KAJ1918791.1"/>
    </source>
</evidence>
<evidence type="ECO:0000256" key="9">
    <source>
        <dbReference type="ARBA" id="ARBA00023242"/>
    </source>
</evidence>
<dbReference type="InterPro" id="IPR038212">
    <property type="entry name" value="TF_EnY2_sf"/>
</dbReference>
<evidence type="ECO:0000256" key="7">
    <source>
        <dbReference type="ARBA" id="ARBA00023159"/>
    </source>
</evidence>
<dbReference type="GO" id="GO:0003713">
    <property type="term" value="F:transcription coactivator activity"/>
    <property type="evidence" value="ECO:0007669"/>
    <property type="project" value="UniProtKB-UniRule"/>
</dbReference>
<keyword evidence="4 10" id="KW-0653">Protein transport</keyword>
<dbReference type="Gene3D" id="1.10.246.140">
    <property type="match status" value="1"/>
</dbReference>
<gene>
    <name evidence="11" type="primary">ENY2</name>
    <name evidence="10" type="synonym">SUS1</name>
    <name evidence="11" type="ORF">H4219_002410</name>
</gene>
<evidence type="ECO:0000256" key="6">
    <source>
        <dbReference type="ARBA" id="ARBA00023015"/>
    </source>
</evidence>
<dbReference type="AlphaFoldDB" id="A0A9W8A461"/>
<keyword evidence="10" id="KW-0963">Cytoplasm</keyword>
<dbReference type="FunFam" id="1.10.246.140:FF:000001">
    <property type="entry name" value="Transcription and mRNA export factor ENY2"/>
    <property type="match status" value="1"/>
</dbReference>
<keyword evidence="3 10" id="KW-0156">Chromatin regulator</keyword>
<dbReference type="PANTHER" id="PTHR12514">
    <property type="entry name" value="ENHANCER OF YELLOW 2 TRANSCRIPTION FACTOR"/>
    <property type="match status" value="1"/>
</dbReference>
<dbReference type="GO" id="GO:0006325">
    <property type="term" value="P:chromatin organization"/>
    <property type="evidence" value="ECO:0007669"/>
    <property type="project" value="UniProtKB-KW"/>
</dbReference>
<dbReference type="GO" id="GO:0070390">
    <property type="term" value="C:transcription export complex 2"/>
    <property type="evidence" value="ECO:0007669"/>
    <property type="project" value="UniProtKB-UniRule"/>
</dbReference>
<reference evidence="11" key="1">
    <citation type="submission" date="2022-07" db="EMBL/GenBank/DDBJ databases">
        <title>Phylogenomic reconstructions and comparative analyses of Kickxellomycotina fungi.</title>
        <authorList>
            <person name="Reynolds N.K."/>
            <person name="Stajich J.E."/>
            <person name="Barry K."/>
            <person name="Grigoriev I.V."/>
            <person name="Crous P."/>
            <person name="Smith M.E."/>
        </authorList>
    </citation>
    <scope>NUCLEOTIDE SEQUENCE</scope>
    <source>
        <strain evidence="11">NBRC 100468</strain>
    </source>
</reference>
<dbReference type="Proteomes" id="UP001150538">
    <property type="component" value="Unassembled WGS sequence"/>
</dbReference>
<keyword evidence="2 10" id="KW-0509">mRNA transport</keyword>
<dbReference type="GO" id="GO:0006368">
    <property type="term" value="P:transcription elongation by RNA polymerase II"/>
    <property type="evidence" value="ECO:0007669"/>
    <property type="project" value="UniProtKB-UniRule"/>
</dbReference>
<evidence type="ECO:0000256" key="8">
    <source>
        <dbReference type="ARBA" id="ARBA00023163"/>
    </source>
</evidence>
<comment type="subcellular location">
    <subcellularLocation>
        <location evidence="10">Nucleus</location>
        <location evidence="10">Nucleoplasm</location>
    </subcellularLocation>
    <subcellularLocation>
        <location evidence="10">Cytoplasm</location>
        <location evidence="10">P-body</location>
    </subcellularLocation>
</comment>
<dbReference type="HAMAP" id="MF_03046">
    <property type="entry name" value="ENY2_Sus1"/>
    <property type="match status" value="1"/>
</dbReference>
<keyword evidence="1 10" id="KW-0813">Transport</keyword>
<proteinExistence type="inferred from homology"/>
<comment type="function">
    <text evidence="10">Involved in mRNA export coupled transcription activation by association with both the TREX-2 and the SAGA complexes. At the promoters, SAGA is required for recruitment of the basal transcription machinery. It influences RNA polymerase II transcriptional activity through different activities such as TBP interaction and promoter selectivity, interaction with transcription activators, and chromatin modification through histone acetylation and deubiquitination. Within the SAGA complex, participates to a subcomplex required for deubiquitination of H2B and for the maintenance of steady-state H3 methylation levels. The TREX-2 complex functions in docking export-competent ribonucleoprotein particles (mRNPs) to the nuclear entrance of the nuclear pore complex (nuclear basket). TREX-2 participates in mRNA export and accurate chromatin positioning in the nucleus by tethering genes to the nuclear periphery. May also be involved in cytoplasmic mRNA decay by interaction with components of P-bodies.</text>
</comment>
<dbReference type="GO" id="GO:0015031">
    <property type="term" value="P:protein transport"/>
    <property type="evidence" value="ECO:0007669"/>
    <property type="project" value="UniProtKB-KW"/>
</dbReference>